<evidence type="ECO:0000259" key="1">
    <source>
        <dbReference type="Pfam" id="PF00391"/>
    </source>
</evidence>
<dbReference type="EMBL" id="JDYK01000014">
    <property type="protein sequence ID" value="EWS80545.1"/>
    <property type="molecule type" value="Genomic_DNA"/>
</dbReference>
<dbReference type="PATRIC" id="fig|396014.3.peg.2577"/>
<dbReference type="RefSeq" id="WP_038373192.1">
    <property type="nucleotide sequence ID" value="NZ_KK069998.1"/>
</dbReference>
<dbReference type="InterPro" id="IPR013815">
    <property type="entry name" value="ATP_grasp_subdomain_1"/>
</dbReference>
<dbReference type="OrthoDB" id="9765468at2"/>
<sequence>MTVLRLSEIDPARIDEVGGKAAGLAALIRAGERVPEGFCLTTAAFDAGTIPRAEVLAAYRELGEDVAVAVRSSATAEDLPWASFAGQQDTLLDVRGEDDLLAAIEACWESLDSERAIAYRRAQGVRASRMAVVVQRMISPAAAGVLFTANPVTGCRTEMVVDAAPGLGTAVVDGAVDTDHYVMPAPGRGAVDPAAGDPAPPRGCLAPGQLELLRAAGERVQDALGSPQDIEFAVDGDGALWLLQSRAITSLFPLPEDPEDLPRVYMEAGHMQGMLRPFTPMGRSAMQRITHQWFEAFGARARAEGPAMVAFIGGRMYLDLTAFVRSARMRRSLPRTLELYGPRVRRGMQQVCEDPRFAPRRGGRLPLATAATVALRMGPPMLRGIAASLRHPDRERERSLALIDVVRTACAPDSAPRTPRERLETAEAVHRAMLAGPMMDSLNPLWTAMMCQQLATALLRGIAEESEVMAVMRGAPHNITTRMDLELWSLADGAREHEELLTTTPTEELVRMHRDGTLPEIGLDAFLDRYGHRAAAEIDIGVPRWEDDPGPIFDAIAGYLQLTDLEQAPDRRFARAAAEAEAQLAQLVERAAARSPLRARAVGFLLRRARMLIGLRELPKFLWLMPLRRMRRELLAIGEELAAGGILETAEDILFLELDEVAAVLGPPPAPAGPAADADPRALVAQRRTAHAREMRRRHVPVLLLSDGTDVEATLPALETPGAITGMSAAPGSATGPARIVTDPAGARIAPGEILVAPTTDPGWTPLFMTAAGLVTETGSPMAHGPTVAREYGIPAVICVPDATVRIRSGQIITVDGAAGTVRIHDEDAETGR</sequence>
<protein>
    <submittedName>
        <fullName evidence="3">Pyruvate water dikinase</fullName>
    </submittedName>
</protein>
<dbReference type="SUPFAM" id="SSF56059">
    <property type="entry name" value="Glutathione synthetase ATP-binding domain-like"/>
    <property type="match status" value="1"/>
</dbReference>
<evidence type="ECO:0000313" key="4">
    <source>
        <dbReference type="Proteomes" id="UP000023067"/>
    </source>
</evidence>
<accession>Z9JQ98</accession>
<dbReference type="Gene3D" id="3.50.30.10">
    <property type="entry name" value="Phosphohistidine domain"/>
    <property type="match status" value="1"/>
</dbReference>
<dbReference type="PANTHER" id="PTHR43615">
    <property type="entry name" value="PHOSPHOENOLPYRUVATE SYNTHASE-RELATED"/>
    <property type="match status" value="1"/>
</dbReference>
<keyword evidence="3" id="KW-0808">Transferase</keyword>
<dbReference type="eggNOG" id="COG3848">
    <property type="taxonomic scope" value="Bacteria"/>
</dbReference>
<feature type="domain" description="Pyruvate phosphate dikinase AMP/ATP-binding" evidence="2">
    <location>
        <begin position="53"/>
        <end position="193"/>
    </location>
</feature>
<dbReference type="PANTHER" id="PTHR43615:SF1">
    <property type="entry name" value="PPDK_N DOMAIN-CONTAINING PROTEIN"/>
    <property type="match status" value="1"/>
</dbReference>
<dbReference type="Gene3D" id="3.30.470.20">
    <property type="entry name" value="ATP-grasp fold, B domain"/>
    <property type="match status" value="2"/>
</dbReference>
<gene>
    <name evidence="3" type="ORF">BF93_02730</name>
</gene>
<dbReference type="InterPro" id="IPR051549">
    <property type="entry name" value="PEP_Utilizing_Enz"/>
</dbReference>
<comment type="caution">
    <text evidence="3">The sequence shown here is derived from an EMBL/GenBank/DDBJ whole genome shotgun (WGS) entry which is preliminary data.</text>
</comment>
<name>Z9JQ98_9MICO</name>
<dbReference type="GO" id="GO:0016301">
    <property type="term" value="F:kinase activity"/>
    <property type="evidence" value="ECO:0007669"/>
    <property type="project" value="UniProtKB-KW"/>
</dbReference>
<dbReference type="Proteomes" id="UP000023067">
    <property type="component" value="Unassembled WGS sequence"/>
</dbReference>
<dbReference type="eggNOG" id="COG0574">
    <property type="taxonomic scope" value="Bacteria"/>
</dbReference>
<organism evidence="3 4">
    <name type="scientific">Brachybacterium phenoliresistens</name>
    <dbReference type="NCBI Taxonomy" id="396014"/>
    <lineage>
        <taxon>Bacteria</taxon>
        <taxon>Bacillati</taxon>
        <taxon>Actinomycetota</taxon>
        <taxon>Actinomycetes</taxon>
        <taxon>Micrococcales</taxon>
        <taxon>Dermabacteraceae</taxon>
        <taxon>Brachybacterium</taxon>
    </lineage>
</organism>
<dbReference type="SUPFAM" id="SSF52009">
    <property type="entry name" value="Phosphohistidine domain"/>
    <property type="match status" value="1"/>
</dbReference>
<dbReference type="Pfam" id="PF00391">
    <property type="entry name" value="PEP-utilizers"/>
    <property type="match status" value="1"/>
</dbReference>
<dbReference type="InterPro" id="IPR008279">
    <property type="entry name" value="PEP-util_enz_mobile_dom"/>
</dbReference>
<dbReference type="Pfam" id="PF01326">
    <property type="entry name" value="PPDK_N"/>
    <property type="match status" value="2"/>
</dbReference>
<evidence type="ECO:0000259" key="2">
    <source>
        <dbReference type="Pfam" id="PF01326"/>
    </source>
</evidence>
<dbReference type="InterPro" id="IPR002192">
    <property type="entry name" value="PPDK_AMP/ATP-bd"/>
</dbReference>
<feature type="domain" description="Pyruvate phosphate dikinase AMP/ATP-binding" evidence="2">
    <location>
        <begin position="204"/>
        <end position="250"/>
    </location>
</feature>
<dbReference type="AlphaFoldDB" id="Z9JQ98"/>
<dbReference type="GO" id="GO:0005524">
    <property type="term" value="F:ATP binding"/>
    <property type="evidence" value="ECO:0007669"/>
    <property type="project" value="InterPro"/>
</dbReference>
<proteinExistence type="predicted"/>
<dbReference type="InterPro" id="IPR036637">
    <property type="entry name" value="Phosphohistidine_dom_sf"/>
</dbReference>
<evidence type="ECO:0000313" key="3">
    <source>
        <dbReference type="EMBL" id="EWS80545.1"/>
    </source>
</evidence>
<keyword evidence="4" id="KW-1185">Reference proteome</keyword>
<keyword evidence="3" id="KW-0418">Kinase</keyword>
<keyword evidence="3" id="KW-0670">Pyruvate</keyword>
<feature type="domain" description="PEP-utilising enzyme mobile" evidence="1">
    <location>
        <begin position="750"/>
        <end position="820"/>
    </location>
</feature>
<reference evidence="3 4" key="1">
    <citation type="submission" date="2014-02" db="EMBL/GenBank/DDBJ databases">
        <title>Genome sequence of Brachybacterium phenoliresistens strain W13A50.</title>
        <authorList>
            <person name="Wang X."/>
        </authorList>
    </citation>
    <scope>NUCLEOTIDE SEQUENCE [LARGE SCALE GENOMIC DNA]</scope>
    <source>
        <strain evidence="3 4">W13A50</strain>
    </source>
</reference>
<dbReference type="Gene3D" id="3.30.1490.20">
    <property type="entry name" value="ATP-grasp fold, A domain"/>
    <property type="match status" value="2"/>
</dbReference>
<dbReference type="HOGENOM" id="CLU_005950_0_0_11"/>
<dbReference type="STRING" id="396014.BF93_02730"/>